<dbReference type="Proteomes" id="UP000193920">
    <property type="component" value="Unassembled WGS sequence"/>
</dbReference>
<comment type="caution">
    <text evidence="3">The sequence shown here is derived from an EMBL/GenBank/DDBJ whole genome shotgun (WGS) entry which is preliminary data.</text>
</comment>
<evidence type="ECO:0000256" key="2">
    <source>
        <dbReference type="SAM" id="MobiDB-lite"/>
    </source>
</evidence>
<dbReference type="InterPro" id="IPR021109">
    <property type="entry name" value="Peptidase_aspartic_dom_sf"/>
</dbReference>
<feature type="compositionally biased region" description="Low complexity" evidence="2">
    <location>
        <begin position="1"/>
        <end position="13"/>
    </location>
</feature>
<feature type="compositionally biased region" description="Basic and acidic residues" evidence="2">
    <location>
        <begin position="49"/>
        <end position="73"/>
    </location>
</feature>
<keyword evidence="1" id="KW-0175">Coiled coil</keyword>
<accession>A0A1Y2F610</accession>
<gene>
    <name evidence="3" type="ORF">LY90DRAFT_501147</name>
</gene>
<organism evidence="3 4">
    <name type="scientific">Neocallimastix californiae</name>
    <dbReference type="NCBI Taxonomy" id="1754190"/>
    <lineage>
        <taxon>Eukaryota</taxon>
        <taxon>Fungi</taxon>
        <taxon>Fungi incertae sedis</taxon>
        <taxon>Chytridiomycota</taxon>
        <taxon>Chytridiomycota incertae sedis</taxon>
        <taxon>Neocallimastigomycetes</taxon>
        <taxon>Neocallimastigales</taxon>
        <taxon>Neocallimastigaceae</taxon>
        <taxon>Neocallimastix</taxon>
    </lineage>
</organism>
<protein>
    <recommendedName>
        <fullName evidence="5">Aspartic peptidase DDI1-type domain-containing protein</fullName>
    </recommendedName>
</protein>
<sequence length="301" mass="34783">MEVEVENINNEPKSNNEEEPLNNPKNREETETLKEIDLSVIANPSINKAKRDSKKERISEIMDKKPEEEEMRKKVTAKLPSTQMEEKKNKCERLKNNKNKEEMRIENKNEENPNNKKEKHIILMENQAKYDLVTDLTSTTANITLAQLLDISPKLRAQLNKLLKLKETPHNGKMEEMVLSTVSRKDIATTKCKINGEDGFAFLDTCASINIITSKFLGKLKNIKPFGYTTNNIIQVTSKTHISSELYHLTVEFNDFIIQDVFRVIEHDQDLFDILIGFRTLKDNNLFINPICNSLCKMKKD</sequence>
<feature type="region of interest" description="Disordered" evidence="2">
    <location>
        <begin position="1"/>
        <end position="74"/>
    </location>
</feature>
<dbReference type="OrthoDB" id="2143794at2759"/>
<keyword evidence="4" id="KW-1185">Reference proteome</keyword>
<proteinExistence type="predicted"/>
<dbReference type="EMBL" id="MCOG01000017">
    <property type="protein sequence ID" value="ORY78375.1"/>
    <property type="molecule type" value="Genomic_DNA"/>
</dbReference>
<dbReference type="CDD" id="cd00303">
    <property type="entry name" value="retropepsin_like"/>
    <property type="match status" value="1"/>
</dbReference>
<feature type="coiled-coil region" evidence="1">
    <location>
        <begin position="81"/>
        <end position="111"/>
    </location>
</feature>
<evidence type="ECO:0008006" key="5">
    <source>
        <dbReference type="Google" id="ProtNLM"/>
    </source>
</evidence>
<evidence type="ECO:0000313" key="4">
    <source>
        <dbReference type="Proteomes" id="UP000193920"/>
    </source>
</evidence>
<dbReference type="Gene3D" id="2.40.70.10">
    <property type="entry name" value="Acid Proteases"/>
    <property type="match status" value="1"/>
</dbReference>
<name>A0A1Y2F610_9FUNG</name>
<evidence type="ECO:0000313" key="3">
    <source>
        <dbReference type="EMBL" id="ORY78375.1"/>
    </source>
</evidence>
<feature type="non-terminal residue" evidence="3">
    <location>
        <position position="301"/>
    </location>
</feature>
<reference evidence="3 4" key="1">
    <citation type="submission" date="2016-08" db="EMBL/GenBank/DDBJ databases">
        <title>A Parts List for Fungal Cellulosomes Revealed by Comparative Genomics.</title>
        <authorList>
            <consortium name="DOE Joint Genome Institute"/>
            <person name="Haitjema C.H."/>
            <person name="Gilmore S.P."/>
            <person name="Henske J.K."/>
            <person name="Solomon K.V."/>
            <person name="De Groot R."/>
            <person name="Kuo A."/>
            <person name="Mondo S.J."/>
            <person name="Salamov A.A."/>
            <person name="Labutti K."/>
            <person name="Zhao Z."/>
            <person name="Chiniquy J."/>
            <person name="Barry K."/>
            <person name="Brewer H.M."/>
            <person name="Purvine S.O."/>
            <person name="Wright A.T."/>
            <person name="Boxma B."/>
            <person name="Van Alen T."/>
            <person name="Hackstein J.H."/>
            <person name="Baker S.E."/>
            <person name="Grigoriev I.V."/>
            <person name="O'Malley M.A."/>
        </authorList>
    </citation>
    <scope>NUCLEOTIDE SEQUENCE [LARGE SCALE GENOMIC DNA]</scope>
    <source>
        <strain evidence="3 4">G1</strain>
    </source>
</reference>
<dbReference type="SUPFAM" id="SSF50630">
    <property type="entry name" value="Acid proteases"/>
    <property type="match status" value="1"/>
</dbReference>
<feature type="compositionally biased region" description="Basic and acidic residues" evidence="2">
    <location>
        <begin position="25"/>
        <end position="37"/>
    </location>
</feature>
<evidence type="ECO:0000256" key="1">
    <source>
        <dbReference type="SAM" id="Coils"/>
    </source>
</evidence>
<dbReference type="AlphaFoldDB" id="A0A1Y2F610"/>